<proteinExistence type="predicted"/>
<name>A0A8X6KB00_NEPPI</name>
<evidence type="ECO:0000313" key="1">
    <source>
        <dbReference type="EMBL" id="GFS36439.1"/>
    </source>
</evidence>
<dbReference type="Proteomes" id="UP000887013">
    <property type="component" value="Unassembled WGS sequence"/>
</dbReference>
<protein>
    <submittedName>
        <fullName evidence="1">Uncharacterized protein</fullName>
    </submittedName>
</protein>
<gene>
    <name evidence="2" type="ORF">NPIL_246311</name>
    <name evidence="1" type="ORF">NPIL_367041</name>
    <name evidence="3" type="ORF">NPIL_556441</name>
</gene>
<evidence type="ECO:0000313" key="3">
    <source>
        <dbReference type="EMBL" id="GFT63986.1"/>
    </source>
</evidence>
<accession>A0A8X6KB00</accession>
<dbReference type="EMBL" id="BMAW01068350">
    <property type="protein sequence ID" value="GFT63986.1"/>
    <property type="molecule type" value="Genomic_DNA"/>
</dbReference>
<sequence>MAFCIGSRNRPAAIRMLTPYETISRETTTLSRSCEFLFLESSGGGQLAARSGCCVSKSREQSLFNQSQIKNLFSFISRVFCHVKEGM</sequence>
<comment type="caution">
    <text evidence="1">The sequence shown here is derived from an EMBL/GenBank/DDBJ whole genome shotgun (WGS) entry which is preliminary data.</text>
</comment>
<dbReference type="AlphaFoldDB" id="A0A8X6KB00"/>
<organism evidence="1 4">
    <name type="scientific">Nephila pilipes</name>
    <name type="common">Giant wood spider</name>
    <name type="synonym">Nephila maculata</name>
    <dbReference type="NCBI Taxonomy" id="299642"/>
    <lineage>
        <taxon>Eukaryota</taxon>
        <taxon>Metazoa</taxon>
        <taxon>Ecdysozoa</taxon>
        <taxon>Arthropoda</taxon>
        <taxon>Chelicerata</taxon>
        <taxon>Arachnida</taxon>
        <taxon>Araneae</taxon>
        <taxon>Araneomorphae</taxon>
        <taxon>Entelegynae</taxon>
        <taxon>Araneoidea</taxon>
        <taxon>Nephilidae</taxon>
        <taxon>Nephila</taxon>
    </lineage>
</organism>
<evidence type="ECO:0000313" key="2">
    <source>
        <dbReference type="EMBL" id="GFT15679.1"/>
    </source>
</evidence>
<dbReference type="EMBL" id="BMAW01058321">
    <property type="protein sequence ID" value="GFT15679.1"/>
    <property type="molecule type" value="Genomic_DNA"/>
</dbReference>
<dbReference type="EMBL" id="BMAW01042857">
    <property type="protein sequence ID" value="GFS36439.1"/>
    <property type="molecule type" value="Genomic_DNA"/>
</dbReference>
<reference evidence="1" key="1">
    <citation type="submission" date="2020-08" db="EMBL/GenBank/DDBJ databases">
        <title>Multicomponent nature underlies the extraordinary mechanical properties of spider dragline silk.</title>
        <authorList>
            <person name="Kono N."/>
            <person name="Nakamura H."/>
            <person name="Mori M."/>
            <person name="Yoshida Y."/>
            <person name="Ohtoshi R."/>
            <person name="Malay A.D."/>
            <person name="Moran D.A.P."/>
            <person name="Tomita M."/>
            <person name="Numata K."/>
            <person name="Arakawa K."/>
        </authorList>
    </citation>
    <scope>NUCLEOTIDE SEQUENCE</scope>
</reference>
<evidence type="ECO:0000313" key="4">
    <source>
        <dbReference type="Proteomes" id="UP000887013"/>
    </source>
</evidence>
<keyword evidence="4" id="KW-1185">Reference proteome</keyword>